<proteinExistence type="predicted"/>
<dbReference type="GO" id="GO:0016811">
    <property type="term" value="F:hydrolase activity, acting on carbon-nitrogen (but not peptide) bonds, in linear amides"/>
    <property type="evidence" value="ECO:0007669"/>
    <property type="project" value="TreeGrafter"/>
</dbReference>
<dbReference type="Proteomes" id="UP000273828">
    <property type="component" value="Unassembled WGS sequence"/>
</dbReference>
<keyword evidence="2" id="KW-0479">Metal-binding</keyword>
<dbReference type="Pfam" id="PF02633">
    <property type="entry name" value="Creatininase"/>
    <property type="match status" value="1"/>
</dbReference>
<dbReference type="AlphaFoldDB" id="A0A3N6LJ12"/>
<evidence type="ECO:0000256" key="4">
    <source>
        <dbReference type="ARBA" id="ARBA00022833"/>
    </source>
</evidence>
<protein>
    <submittedName>
        <fullName evidence="5">Creatininase family protein</fullName>
    </submittedName>
</protein>
<dbReference type="InterPro" id="IPR003785">
    <property type="entry name" value="Creatininase/forma_Hydrolase"/>
</dbReference>
<dbReference type="EMBL" id="REFY01000005">
    <property type="protein sequence ID" value="RQG87811.1"/>
    <property type="molecule type" value="Genomic_DNA"/>
</dbReference>
<evidence type="ECO:0000313" key="5">
    <source>
        <dbReference type="EMBL" id="RQG87811.1"/>
    </source>
</evidence>
<keyword evidence="3" id="KW-0378">Hydrolase</keyword>
<comment type="cofactor">
    <cofactor evidence="1">
        <name>Zn(2+)</name>
        <dbReference type="ChEBI" id="CHEBI:29105"/>
    </cofactor>
</comment>
<dbReference type="OrthoDB" id="46121at2157"/>
<dbReference type="InterPro" id="IPR024087">
    <property type="entry name" value="Creatininase-like_sf"/>
</dbReference>
<comment type="caution">
    <text evidence="5">The sequence shown here is derived from an EMBL/GenBank/DDBJ whole genome shotgun (WGS) entry which is preliminary data.</text>
</comment>
<dbReference type="SUPFAM" id="SSF102215">
    <property type="entry name" value="Creatininase"/>
    <property type="match status" value="1"/>
</dbReference>
<keyword evidence="6" id="KW-1185">Reference proteome</keyword>
<gene>
    <name evidence="5" type="ORF">EA462_13135</name>
</gene>
<sequence length="268" mass="29136">MFEASAGSRTAWGGCTYDEIDAIANEDGSILVLPVGSVEQHGNHLPVGTDTILANEIAALGAERVADEIPIVLLPPFWSGYSPHHLTFGGTVSLEFDQMLETLEEIAETALENGFDAFLFVNGHGGNQPVIDSAVSTVGSQQPNVETLGITYFQLAKSFIDEIRESDPGGMAHGGEFETSLMLYLREELVHRDELEGTYLDEPYDLGTRDLLSGGPLSVYREFDAYSETGAIGDPKLASAEKGERIYHRLGDELEQLLSDIHQQCVTE</sequence>
<keyword evidence="4" id="KW-0862">Zinc</keyword>
<dbReference type="GO" id="GO:0009231">
    <property type="term" value="P:riboflavin biosynthetic process"/>
    <property type="evidence" value="ECO:0007669"/>
    <property type="project" value="TreeGrafter"/>
</dbReference>
<accession>A0A3N6LJ12</accession>
<dbReference type="PANTHER" id="PTHR35005">
    <property type="entry name" value="3-DEHYDRO-SCYLLO-INOSOSE HYDROLASE"/>
    <property type="match status" value="1"/>
</dbReference>
<evidence type="ECO:0000256" key="1">
    <source>
        <dbReference type="ARBA" id="ARBA00001947"/>
    </source>
</evidence>
<evidence type="ECO:0000313" key="6">
    <source>
        <dbReference type="Proteomes" id="UP000273828"/>
    </source>
</evidence>
<name>A0A3N6LJ12_9EURY</name>
<dbReference type="RefSeq" id="WP_124179011.1">
    <property type="nucleotide sequence ID" value="NZ_REFY01000005.1"/>
</dbReference>
<dbReference type="GO" id="GO:0046872">
    <property type="term" value="F:metal ion binding"/>
    <property type="evidence" value="ECO:0007669"/>
    <property type="project" value="UniProtKB-KW"/>
</dbReference>
<dbReference type="Gene3D" id="3.40.50.10310">
    <property type="entry name" value="Creatininase"/>
    <property type="match status" value="1"/>
</dbReference>
<evidence type="ECO:0000256" key="3">
    <source>
        <dbReference type="ARBA" id="ARBA00022801"/>
    </source>
</evidence>
<organism evidence="5 6">
    <name type="scientific">Natrarchaeobius halalkaliphilus</name>
    <dbReference type="NCBI Taxonomy" id="1679091"/>
    <lineage>
        <taxon>Archaea</taxon>
        <taxon>Methanobacteriati</taxon>
        <taxon>Methanobacteriota</taxon>
        <taxon>Stenosarchaea group</taxon>
        <taxon>Halobacteria</taxon>
        <taxon>Halobacteriales</taxon>
        <taxon>Natrialbaceae</taxon>
        <taxon>Natrarchaeobius</taxon>
    </lineage>
</organism>
<dbReference type="PANTHER" id="PTHR35005:SF1">
    <property type="entry name" value="2-AMINO-5-FORMYLAMINO-6-RIBOSYLAMINOPYRIMIDIN-4(3H)-ONE 5'-MONOPHOSPHATE DEFORMYLASE"/>
    <property type="match status" value="1"/>
</dbReference>
<evidence type="ECO:0000256" key="2">
    <source>
        <dbReference type="ARBA" id="ARBA00022723"/>
    </source>
</evidence>
<reference evidence="5 6" key="1">
    <citation type="submission" date="2018-10" db="EMBL/GenBank/DDBJ databases">
        <title>Natrarchaeobius chitinivorans gen. nov., sp. nov., and Natrarchaeobius haloalkaliphilus sp. nov., alkaliphilic, chitin-utilizing haloarchaea from hypersaline alkaline lakes.</title>
        <authorList>
            <person name="Sorokin D.Y."/>
            <person name="Elcheninov A.G."/>
            <person name="Kostrikina N.A."/>
            <person name="Bale N.J."/>
            <person name="Sinninghe Damste J.S."/>
            <person name="Khijniak T.V."/>
            <person name="Kublanov I.V."/>
            <person name="Toshchakov S.V."/>
        </authorList>
    </citation>
    <scope>NUCLEOTIDE SEQUENCE [LARGE SCALE GENOMIC DNA]</scope>
    <source>
        <strain evidence="5 6">AArcht-Sl</strain>
    </source>
</reference>